<evidence type="ECO:0000313" key="1">
    <source>
        <dbReference type="EMBL" id="TCU39156.1"/>
    </source>
</evidence>
<reference evidence="1 2" key="1">
    <citation type="submission" date="2019-03" db="EMBL/GenBank/DDBJ databases">
        <title>Genomic Encyclopedia of Type Strains, Phase IV (KMG-V): Genome sequencing to study the core and pangenomes of soil and plant-associated prokaryotes.</title>
        <authorList>
            <person name="Whitman W."/>
        </authorList>
    </citation>
    <scope>NUCLEOTIDE SEQUENCE [LARGE SCALE GENOMIC DNA]</scope>
    <source>
        <strain evidence="1 2">IE4868</strain>
    </source>
</reference>
<sequence>MDFEGFFRSELDGLHKEGRYRVFADLERHRGSFPRATRHTADGQKDVTVWCSNDYLGMGQNPKVVEAMKKAI</sequence>
<gene>
    <name evidence="1" type="ORF">EV129_1031</name>
</gene>
<dbReference type="Gene3D" id="3.90.1150.10">
    <property type="entry name" value="Aspartate Aminotransferase, domain 1"/>
    <property type="match status" value="1"/>
</dbReference>
<dbReference type="SUPFAM" id="SSF53383">
    <property type="entry name" value="PLP-dependent transferases"/>
    <property type="match status" value="1"/>
</dbReference>
<proteinExistence type="predicted"/>
<evidence type="ECO:0000313" key="2">
    <source>
        <dbReference type="Proteomes" id="UP000295507"/>
    </source>
</evidence>
<organism evidence="1 2">
    <name type="scientific">Rhizobium azibense</name>
    <dbReference type="NCBI Taxonomy" id="1136135"/>
    <lineage>
        <taxon>Bacteria</taxon>
        <taxon>Pseudomonadati</taxon>
        <taxon>Pseudomonadota</taxon>
        <taxon>Alphaproteobacteria</taxon>
        <taxon>Hyphomicrobiales</taxon>
        <taxon>Rhizobiaceae</taxon>
        <taxon>Rhizobium/Agrobacterium group</taxon>
        <taxon>Rhizobium</taxon>
    </lineage>
</organism>
<dbReference type="InterPro" id="IPR015422">
    <property type="entry name" value="PyrdxlP-dep_Trfase_small"/>
</dbReference>
<feature type="non-terminal residue" evidence="1">
    <location>
        <position position="72"/>
    </location>
</feature>
<dbReference type="InterPro" id="IPR015424">
    <property type="entry name" value="PyrdxlP-dep_Trfase"/>
</dbReference>
<comment type="caution">
    <text evidence="1">The sequence shown here is derived from an EMBL/GenBank/DDBJ whole genome shotgun (WGS) entry which is preliminary data.</text>
</comment>
<accession>A0A4R3S4C0</accession>
<dbReference type="EMBL" id="SMBK01000003">
    <property type="protein sequence ID" value="TCU39156.1"/>
    <property type="molecule type" value="Genomic_DNA"/>
</dbReference>
<name>A0A4R3S4C0_9HYPH</name>
<protein>
    <submittedName>
        <fullName evidence="1">Uncharacterized protein</fullName>
    </submittedName>
</protein>
<dbReference type="Proteomes" id="UP000295507">
    <property type="component" value="Unassembled WGS sequence"/>
</dbReference>
<dbReference type="AlphaFoldDB" id="A0A4R3S4C0"/>